<evidence type="ECO:0000313" key="3">
    <source>
        <dbReference type="Proteomes" id="UP000562352"/>
    </source>
</evidence>
<dbReference type="EMBL" id="JACHJJ010000016">
    <property type="protein sequence ID" value="MBB5965264.1"/>
    <property type="molecule type" value="Genomic_DNA"/>
</dbReference>
<dbReference type="AlphaFoldDB" id="A0A841D9W1"/>
<reference evidence="2 3" key="1">
    <citation type="submission" date="2020-08" db="EMBL/GenBank/DDBJ databases">
        <title>Genomic Encyclopedia of Type Strains, Phase III (KMG-III): the genomes of soil and plant-associated and newly described type strains.</title>
        <authorList>
            <person name="Whitman W."/>
        </authorList>
    </citation>
    <scope>NUCLEOTIDE SEQUENCE [LARGE SCALE GENOMIC DNA]</scope>
    <source>
        <strain evidence="2 3">CECT 3303</strain>
    </source>
</reference>
<name>A0A841D9W1_PLAVE</name>
<keyword evidence="3" id="KW-1185">Reference proteome</keyword>
<accession>A0A841D9W1</accession>
<gene>
    <name evidence="2" type="ORF">FHS22_004552</name>
</gene>
<evidence type="ECO:0008006" key="4">
    <source>
        <dbReference type="Google" id="ProtNLM"/>
    </source>
</evidence>
<feature type="transmembrane region" description="Helical" evidence="1">
    <location>
        <begin position="104"/>
        <end position="128"/>
    </location>
</feature>
<sequence length="134" mass="13468">MSSGTPEGPGTHPGGGKSPYGAYDPYDSGPYPYGSHGQAYGYAAGPHLDVEGVRTHAIVALVVSITLALSCFVSLGGIAGAVLSGIALGKVETETPRARGLIRWAWIGIGVNLGLIALATVVFLVAGLSNAFGS</sequence>
<evidence type="ECO:0000256" key="1">
    <source>
        <dbReference type="SAM" id="Phobius"/>
    </source>
</evidence>
<proteinExistence type="predicted"/>
<protein>
    <recommendedName>
        <fullName evidence="4">DUF4190 domain-containing protein</fullName>
    </recommendedName>
</protein>
<keyword evidence="1" id="KW-0812">Transmembrane</keyword>
<evidence type="ECO:0000313" key="2">
    <source>
        <dbReference type="EMBL" id="MBB5965264.1"/>
    </source>
</evidence>
<dbReference type="RefSeq" id="WP_184944532.1">
    <property type="nucleotide sequence ID" value="NZ_BAAAWZ010000001.1"/>
</dbReference>
<keyword evidence="1" id="KW-1133">Transmembrane helix</keyword>
<comment type="caution">
    <text evidence="2">The sequence shown here is derived from an EMBL/GenBank/DDBJ whole genome shotgun (WGS) entry which is preliminary data.</text>
</comment>
<dbReference type="Proteomes" id="UP000562352">
    <property type="component" value="Unassembled WGS sequence"/>
</dbReference>
<feature type="transmembrane region" description="Helical" evidence="1">
    <location>
        <begin position="57"/>
        <end position="83"/>
    </location>
</feature>
<keyword evidence="1" id="KW-0472">Membrane</keyword>
<organism evidence="2 3">
    <name type="scientific">Planomonospora venezuelensis</name>
    <dbReference type="NCBI Taxonomy" id="1999"/>
    <lineage>
        <taxon>Bacteria</taxon>
        <taxon>Bacillati</taxon>
        <taxon>Actinomycetota</taxon>
        <taxon>Actinomycetes</taxon>
        <taxon>Streptosporangiales</taxon>
        <taxon>Streptosporangiaceae</taxon>
        <taxon>Planomonospora</taxon>
    </lineage>
</organism>